<dbReference type="InterPro" id="IPR046346">
    <property type="entry name" value="Aminoacid_DH-like_N_sf"/>
</dbReference>
<dbReference type="CDD" id="cd01065">
    <property type="entry name" value="NAD_bind_Shikimate_DH"/>
    <property type="match status" value="1"/>
</dbReference>
<dbReference type="HAMAP" id="MF_00222">
    <property type="entry name" value="Shikimate_DH_AroE"/>
    <property type="match status" value="1"/>
</dbReference>
<dbReference type="FunFam" id="3.20.20.70:FF:000142">
    <property type="entry name" value="bifunctional 3-dehydroquinate dehydratase/shikimate dehydrogenase, chloroplastic"/>
    <property type="match status" value="1"/>
</dbReference>
<feature type="compositionally biased region" description="Basic residues" evidence="1">
    <location>
        <begin position="1497"/>
        <end position="1507"/>
    </location>
</feature>
<feature type="compositionally biased region" description="Polar residues" evidence="1">
    <location>
        <begin position="942"/>
        <end position="951"/>
    </location>
</feature>
<dbReference type="InterPro" id="IPR013708">
    <property type="entry name" value="Shikimate_DH-bd_N"/>
</dbReference>
<feature type="region of interest" description="Disordered" evidence="1">
    <location>
        <begin position="1330"/>
        <end position="1388"/>
    </location>
</feature>
<dbReference type="PANTHER" id="PTHR45089:SF42">
    <property type="entry name" value="J DOMAIN-CONTAINING PROTEIN"/>
    <property type="match status" value="1"/>
</dbReference>
<dbReference type="Pfam" id="PF01487">
    <property type="entry name" value="DHquinase_I"/>
    <property type="match status" value="2"/>
</dbReference>
<dbReference type="SUPFAM" id="SSF51569">
    <property type="entry name" value="Aldolase"/>
    <property type="match status" value="2"/>
</dbReference>
<sequence>MNHHCGSKFIVSYHVNGENPPKEDLGSIVARVQATGPDIIKLVVDAADTTEIARIFHLLSRSQAQVLLTTSDLHTTKGGRRNSTLICAPIMAESVDEMLVQMRKANEAGADIVEIRLDYLKNFIPRQDLEILIKRSPLPTIVTYRPVWEGGRYDGNESKRQDALHLASEIGADYIDIELKVAHEFYNSIQLKKPGKAKIIVSSHNYQNTPSVEDIAELVARIQATGADIVKIATTALDITDSARMFQVLVHSHVPMIGLVMGEKGLISRILSPKFGGFLTFGSLEPGVVSAPGQPTIKELLDLYNFREIASDTKVHGVIGNPVSHSKSPHLYNSAFKSVGFDGIYLPLLVDSVEDFLTTYSSPDFVGYSYTTPHKEAGLNCSDEVDPIAKIIGAINCMIKRPTDGKLIGYNFDYIGAIAAIEEGLRALNRTANISGSPLAGKLLVVMGAGGAGKSLAYGGKEKGARVVVANRTLAKAKELASKVGGKAITLAELENFHPEDGMVLVNTTSVGMKPRCHATPIPKKALKHYSLVFDAIYSPKETRLLREAQESGVAVVYGTEMLINQGFEQFEKFTGLPANLVGGFASKSLMECNKEEAMRAMQLAETKMQNKDFTGAMKFAQKAQRLFPELDKISHLLAVCEVHCSAEKKMGVSEMDWYGVLQIEQTVDDATIRKQYRKLALLLHPDKNKFAGAEAAFKLIGEANRVLTDHSKRSIYDMKYRGLMRTAVVNPSLHQSNGSTSVQNHYGTANNQHNIPHPQSTGWQSYQQTTLLTFWTCCPYCKIRFQYYRNFVNRVLSCHSCSQHFVAQDLGSQGVPPRSFQSQFDNQKEAQNQGPPKVSSHNSKGNHSGTKFQDRFSSFHPASKTGNAAEHSGRPKMEGKDKQHVDVGVGKKGAEMPKSNPAKSKEPDTSKNANRKRRKKVVESSESCETGNTNDTEDVTQENVIDSSTPCEGDNPRRSSRQKQNVSYRENVSDDDKDFASRPKKPRETISSCASDENMKKASVHGGVAKDDGSAAAASMDGHEKEVKHNLTVPVEESLPSKIKKTCESEVKEEEAVISDHLDQNCKADDGAEVKSSHMSGPQILTYPDPEFNDFDKDKAENCFAINQVWAIYDTFDGMPRFYARIKKVFSPGFKLLISWFEADPDDQSEIDWCDQDLPVACGKYRIGGTDETEDRLMFSHRMQCVKGRGRGTYMVYPRKGETWALYQNWDISWVSDPQKHMPYEFEYVEVLSDFVEDSGITVAYLSKVKGFVSLFQLSNQHGIMSFQVPPNELYRFSHRIPSFKMTGDEREDVPRGSFELDPAALSNNLSMFGDHSDVKKDIGSTATEAGNFCPNSLESDVKPVMGSERIPAAKKHDNKDLKRESPISRRSPGKPNSSKTNYGKIDANEAVAADSVKDIKRTSLTTTVGSAPPSQVDERVNTPRKQGKKNHGSEPFELRRSPRDLSKKLSQENAGQFAPDLVTTMNSDSNKDESNGCTRFKEDTTSSCSGGMTKSSRKMHSKSPRKCPITPSSASPVFKPSNVEGFDIDHPKSKEKFQLGQIWALYSDRDGMPRTYVQVKRIQSAPDFLLHVALLEPCSQPKDTSRPVSCGTFIVKDGETKVFPCSSFSHCLSAKHVGKNRYEINPQIGEVWALYKNQNPISASSSTGEAEFDIVEVLEVSGKSTKVVVLSRVDGYKSMFKAPRIQRSKTGVIEIPRSDAARFSHKIPSYKHTGENDSRLLGYWELDPLSIHGIIVCLD</sequence>
<dbReference type="InterPro" id="IPR001381">
    <property type="entry name" value="DHquinase_I"/>
</dbReference>
<dbReference type="FunFam" id="3.40.50.720:FF:000172">
    <property type="entry name" value="Bifunctional 3-dehydroquinate dehydratase/shikimate dehydrogenase, chloroplastic"/>
    <property type="match status" value="1"/>
</dbReference>
<dbReference type="Proteomes" id="UP000813462">
    <property type="component" value="Unassembled WGS sequence"/>
</dbReference>
<comment type="caution">
    <text evidence="3">The sequence shown here is derived from an EMBL/GenBank/DDBJ whole genome shotgun (WGS) entry which is preliminary data.</text>
</comment>
<dbReference type="PRINTS" id="PR00625">
    <property type="entry name" value="JDOMAIN"/>
</dbReference>
<dbReference type="PROSITE" id="PS50076">
    <property type="entry name" value="DNAJ_2"/>
    <property type="match status" value="1"/>
</dbReference>
<dbReference type="InterPro" id="IPR041121">
    <property type="entry name" value="SDH_C"/>
</dbReference>
<dbReference type="Gene3D" id="3.40.50.720">
    <property type="entry name" value="NAD(P)-binding Rossmann-like Domain"/>
    <property type="match status" value="1"/>
</dbReference>
<accession>A0A978VWH2</accession>
<feature type="compositionally biased region" description="Polar residues" evidence="1">
    <location>
        <begin position="1330"/>
        <end position="1340"/>
    </location>
</feature>
<feature type="compositionally biased region" description="Polar residues" evidence="1">
    <location>
        <begin position="820"/>
        <end position="852"/>
    </location>
</feature>
<organism evidence="3 4">
    <name type="scientific">Ziziphus jujuba var. spinosa</name>
    <dbReference type="NCBI Taxonomy" id="714518"/>
    <lineage>
        <taxon>Eukaryota</taxon>
        <taxon>Viridiplantae</taxon>
        <taxon>Streptophyta</taxon>
        <taxon>Embryophyta</taxon>
        <taxon>Tracheophyta</taxon>
        <taxon>Spermatophyta</taxon>
        <taxon>Magnoliopsida</taxon>
        <taxon>eudicotyledons</taxon>
        <taxon>Gunneridae</taxon>
        <taxon>Pentapetalae</taxon>
        <taxon>rosids</taxon>
        <taxon>fabids</taxon>
        <taxon>Rosales</taxon>
        <taxon>Rhamnaceae</taxon>
        <taxon>Paliureae</taxon>
        <taxon>Ziziphus</taxon>
    </lineage>
</organism>
<feature type="compositionally biased region" description="Basic and acidic residues" evidence="1">
    <location>
        <begin position="1471"/>
        <end position="1486"/>
    </location>
</feature>
<reference evidence="3" key="1">
    <citation type="journal article" date="2021" name="Front. Plant Sci.">
        <title>Chromosome-Scale Genome Assembly for Chinese Sour Jujube and Insights Into Its Genome Evolution and Domestication Signature.</title>
        <authorList>
            <person name="Shen L.-Y."/>
            <person name="Luo H."/>
            <person name="Wang X.-L."/>
            <person name="Wang X.-M."/>
            <person name="Qiu X.-J."/>
            <person name="Liu H."/>
            <person name="Zhou S.-S."/>
            <person name="Jia K.-H."/>
            <person name="Nie S."/>
            <person name="Bao Y.-T."/>
            <person name="Zhang R.-G."/>
            <person name="Yun Q.-Z."/>
            <person name="Chai Y.-H."/>
            <person name="Lu J.-Y."/>
            <person name="Li Y."/>
            <person name="Zhao S.-W."/>
            <person name="Mao J.-F."/>
            <person name="Jia S.-G."/>
            <person name="Mao Y.-M."/>
        </authorList>
    </citation>
    <scope>NUCLEOTIDE SEQUENCE</scope>
    <source>
        <strain evidence="3">AT0</strain>
        <tissue evidence="3">Leaf</tissue>
    </source>
</reference>
<feature type="region of interest" description="Disordered" evidence="1">
    <location>
        <begin position="811"/>
        <end position="1027"/>
    </location>
</feature>
<feature type="compositionally biased region" description="Basic and acidic residues" evidence="1">
    <location>
        <begin position="1356"/>
        <end position="1369"/>
    </location>
</feature>
<feature type="domain" description="J" evidence="2">
    <location>
        <begin position="657"/>
        <end position="721"/>
    </location>
</feature>
<dbReference type="SUPFAM" id="SSF51735">
    <property type="entry name" value="NAD(P)-binding Rossmann-fold domains"/>
    <property type="match status" value="1"/>
</dbReference>
<dbReference type="NCBIfam" id="TIGR01093">
    <property type="entry name" value="aroD"/>
    <property type="match status" value="1"/>
</dbReference>
<name>A0A978VWH2_ZIZJJ</name>
<dbReference type="Pfam" id="PF18317">
    <property type="entry name" value="SDH_C"/>
    <property type="match status" value="1"/>
</dbReference>
<dbReference type="EMBL" id="JAEACU010000002">
    <property type="protein sequence ID" value="KAH7543167.1"/>
    <property type="molecule type" value="Genomic_DNA"/>
</dbReference>
<dbReference type="GO" id="GO:0003855">
    <property type="term" value="F:3-dehydroquinate dehydratase activity"/>
    <property type="evidence" value="ECO:0007669"/>
    <property type="project" value="InterPro"/>
</dbReference>
<dbReference type="CDD" id="cd00502">
    <property type="entry name" value="DHQase_I"/>
    <property type="match status" value="1"/>
</dbReference>
<dbReference type="Pfam" id="PF08501">
    <property type="entry name" value="Shikimate_dh_N"/>
    <property type="match status" value="1"/>
</dbReference>
<dbReference type="InterPro" id="IPR001623">
    <property type="entry name" value="DnaJ_domain"/>
</dbReference>
<feature type="compositionally biased region" description="Basic and acidic residues" evidence="1">
    <location>
        <begin position="972"/>
        <end position="982"/>
    </location>
</feature>
<dbReference type="Pfam" id="PF11926">
    <property type="entry name" value="DUF3444"/>
    <property type="match status" value="2"/>
</dbReference>
<feature type="region of interest" description="Disordered" evidence="1">
    <location>
        <begin position="735"/>
        <end position="763"/>
    </location>
</feature>
<dbReference type="PANTHER" id="PTHR45089">
    <property type="entry name" value="DNAJ HEAT SHOCK AMINO-TERMINAL DOMAIN PROTEIN-RELATED"/>
    <property type="match status" value="1"/>
</dbReference>
<dbReference type="InterPro" id="IPR024593">
    <property type="entry name" value="DUF3444"/>
</dbReference>
<dbReference type="InterPro" id="IPR013785">
    <property type="entry name" value="Aldolase_TIM"/>
</dbReference>
<dbReference type="SUPFAM" id="SSF46565">
    <property type="entry name" value="Chaperone J-domain"/>
    <property type="match status" value="1"/>
</dbReference>
<feature type="compositionally biased region" description="Polar residues" evidence="1">
    <location>
        <begin position="925"/>
        <end position="935"/>
    </location>
</feature>
<dbReference type="Pfam" id="PF01488">
    <property type="entry name" value="Shikimate_DH"/>
    <property type="match status" value="1"/>
</dbReference>
<dbReference type="CDD" id="cd06257">
    <property type="entry name" value="DnaJ"/>
    <property type="match status" value="1"/>
</dbReference>
<evidence type="ECO:0000313" key="3">
    <source>
        <dbReference type="EMBL" id="KAH7543167.1"/>
    </source>
</evidence>
<dbReference type="HAMAP" id="MF_00214">
    <property type="entry name" value="AroD"/>
    <property type="match status" value="1"/>
</dbReference>
<dbReference type="InterPro" id="IPR006151">
    <property type="entry name" value="Shikm_DH/Glu-tRNA_Rdtase"/>
</dbReference>
<dbReference type="InterPro" id="IPR036869">
    <property type="entry name" value="J_dom_sf"/>
</dbReference>
<dbReference type="SUPFAM" id="SSF53223">
    <property type="entry name" value="Aminoacid dehydrogenase-like, N-terminal domain"/>
    <property type="match status" value="1"/>
</dbReference>
<evidence type="ECO:0000313" key="4">
    <source>
        <dbReference type="Proteomes" id="UP000813462"/>
    </source>
</evidence>
<protein>
    <recommendedName>
        <fullName evidence="2">J domain-containing protein</fullName>
    </recommendedName>
</protein>
<dbReference type="InterPro" id="IPR022893">
    <property type="entry name" value="Shikimate_DH_fam"/>
</dbReference>
<feature type="compositionally biased region" description="Polar residues" evidence="1">
    <location>
        <begin position="1405"/>
        <end position="1415"/>
    </location>
</feature>
<dbReference type="GO" id="GO:0004764">
    <property type="term" value="F:shikimate 3-dehydrogenase (NADP+) activity"/>
    <property type="evidence" value="ECO:0007669"/>
    <property type="project" value="InterPro"/>
</dbReference>
<feature type="compositionally biased region" description="Basic and acidic residues" evidence="1">
    <location>
        <begin position="872"/>
        <end position="886"/>
    </location>
</feature>
<feature type="compositionally biased region" description="Polar residues" evidence="1">
    <location>
        <begin position="1487"/>
        <end position="1496"/>
    </location>
</feature>
<evidence type="ECO:0000259" key="2">
    <source>
        <dbReference type="PROSITE" id="PS50076"/>
    </source>
</evidence>
<dbReference type="Gene3D" id="3.20.20.70">
    <property type="entry name" value="Aldolase class I"/>
    <property type="match status" value="2"/>
</dbReference>
<dbReference type="Gene3D" id="3.40.50.10860">
    <property type="entry name" value="Leucine Dehydrogenase, chain A, domain 1"/>
    <property type="match status" value="1"/>
</dbReference>
<evidence type="ECO:0000256" key="1">
    <source>
        <dbReference type="SAM" id="MobiDB-lite"/>
    </source>
</evidence>
<feature type="compositionally biased region" description="Basic and acidic residues" evidence="1">
    <location>
        <begin position="1433"/>
        <end position="1452"/>
    </location>
</feature>
<dbReference type="Gene3D" id="1.10.287.110">
    <property type="entry name" value="DnaJ domain"/>
    <property type="match status" value="1"/>
</dbReference>
<dbReference type="InterPro" id="IPR036291">
    <property type="entry name" value="NAD(P)-bd_dom_sf"/>
</dbReference>
<feature type="region of interest" description="Disordered" evidence="1">
    <location>
        <begin position="1405"/>
        <end position="1522"/>
    </location>
</feature>
<dbReference type="SMART" id="SM00271">
    <property type="entry name" value="DnaJ"/>
    <property type="match status" value="1"/>
</dbReference>
<gene>
    <name evidence="3" type="ORF">FEM48_Zijuj02G0154600</name>
</gene>
<dbReference type="Pfam" id="PF00226">
    <property type="entry name" value="DnaJ"/>
    <property type="match status" value="1"/>
</dbReference>
<proteinExistence type="inferred from homology"/>